<evidence type="ECO:0000313" key="2">
    <source>
        <dbReference type="Proteomes" id="UP001148737"/>
    </source>
</evidence>
<evidence type="ECO:0000313" key="1">
    <source>
        <dbReference type="EMBL" id="KAJ3473911.1"/>
    </source>
</evidence>
<reference evidence="1" key="1">
    <citation type="submission" date="2022-07" db="EMBL/GenBank/DDBJ databases">
        <title>Genome Sequence of Lecanicillium saksenae.</title>
        <authorList>
            <person name="Buettner E."/>
        </authorList>
    </citation>
    <scope>NUCLEOTIDE SEQUENCE</scope>
    <source>
        <strain evidence="1">VT-O1</strain>
    </source>
</reference>
<sequence>MKAVAALTLLSAVAQASLTETVNGVTYTVTYRDADGSELPVLPGPKIDGEARRAAREQRRIQKRSQTEDNWCGYANRSPPNGTFNLVTGSWTVPTVSLRKGQTNADTPSIVQWVGIDGDGCTKGGLIQGGSGSKVRLPLRRGLTRSRSSSY</sequence>
<keyword evidence="2" id="KW-1185">Reference proteome</keyword>
<dbReference type="EMBL" id="JANAKD010002329">
    <property type="protein sequence ID" value="KAJ3473911.1"/>
    <property type="molecule type" value="Genomic_DNA"/>
</dbReference>
<accession>A0ACC1QEE8</accession>
<comment type="caution">
    <text evidence="1">The sequence shown here is derived from an EMBL/GenBank/DDBJ whole genome shotgun (WGS) entry which is preliminary data.</text>
</comment>
<gene>
    <name evidence="1" type="ORF">NLG97_g10074</name>
</gene>
<protein>
    <submittedName>
        <fullName evidence="1">Uncharacterized protein</fullName>
    </submittedName>
</protein>
<proteinExistence type="predicted"/>
<dbReference type="Proteomes" id="UP001148737">
    <property type="component" value="Unassembled WGS sequence"/>
</dbReference>
<organism evidence="1 2">
    <name type="scientific">Lecanicillium saksenae</name>
    <dbReference type="NCBI Taxonomy" id="468837"/>
    <lineage>
        <taxon>Eukaryota</taxon>
        <taxon>Fungi</taxon>
        <taxon>Dikarya</taxon>
        <taxon>Ascomycota</taxon>
        <taxon>Pezizomycotina</taxon>
        <taxon>Sordariomycetes</taxon>
        <taxon>Hypocreomycetidae</taxon>
        <taxon>Hypocreales</taxon>
        <taxon>Cordycipitaceae</taxon>
        <taxon>Lecanicillium</taxon>
    </lineage>
</organism>
<name>A0ACC1QEE8_9HYPO</name>